<gene>
    <name evidence="1" type="ORF">RY67_305</name>
</gene>
<organism evidence="1 2">
    <name type="scientific">Bifidobacterium longum subsp. infantis</name>
    <dbReference type="NCBI Taxonomy" id="1682"/>
    <lineage>
        <taxon>Bacteria</taxon>
        <taxon>Bacillati</taxon>
        <taxon>Actinomycetota</taxon>
        <taxon>Actinomycetes</taxon>
        <taxon>Bifidobacteriales</taxon>
        <taxon>Bifidobacteriaceae</taxon>
        <taxon>Bifidobacterium</taxon>
    </lineage>
</organism>
<evidence type="ECO:0000313" key="1">
    <source>
        <dbReference type="EMBL" id="ALE08378.1"/>
    </source>
</evidence>
<proteinExistence type="predicted"/>
<dbReference type="Proteomes" id="UP000067206">
    <property type="component" value="Chromosome"/>
</dbReference>
<dbReference type="PATRIC" id="fig|1682.24.peg.303"/>
<sequence>MGQSACCGFDHRACSLLWRLLWPQAVGRSSVRWRHKPQPGLMVTT</sequence>
<name>A0A0M5KUS6_BIFLI</name>
<evidence type="ECO:0000313" key="2">
    <source>
        <dbReference type="Proteomes" id="UP000067206"/>
    </source>
</evidence>
<dbReference type="AlphaFoldDB" id="A0A0M5KUS6"/>
<dbReference type="EMBL" id="CP010411">
    <property type="protein sequence ID" value="ALE08378.1"/>
    <property type="molecule type" value="Genomic_DNA"/>
</dbReference>
<protein>
    <submittedName>
        <fullName evidence="1">Uncharacterized protein</fullName>
    </submittedName>
</protein>
<accession>A0A0M5KUS6</accession>
<reference evidence="1 2" key="1">
    <citation type="submission" date="2014-12" db="EMBL/GenBank/DDBJ databases">
        <title>Complete genome sequence of Bifidobacterium longum subsp. infantis BT1.</title>
        <authorList>
            <person name="Kim J.F."/>
            <person name="Kwak M.-J."/>
        </authorList>
    </citation>
    <scope>NUCLEOTIDE SEQUENCE [LARGE SCALE GENOMIC DNA]</scope>
    <source>
        <strain evidence="1 2">BT1</strain>
    </source>
</reference>